<evidence type="ECO:0000313" key="10">
    <source>
        <dbReference type="EMBL" id="KEQ74632.1"/>
    </source>
</evidence>
<dbReference type="HOGENOM" id="CLU_005126_10_0_1"/>
<dbReference type="PANTHER" id="PTHR32468:SF0">
    <property type="entry name" value="K(+)_H(+) ANTIPORTER 1"/>
    <property type="match status" value="1"/>
</dbReference>
<organism evidence="10 11">
    <name type="scientific">Aureobasidium namibiae CBS 147.97</name>
    <dbReference type="NCBI Taxonomy" id="1043004"/>
    <lineage>
        <taxon>Eukaryota</taxon>
        <taxon>Fungi</taxon>
        <taxon>Dikarya</taxon>
        <taxon>Ascomycota</taxon>
        <taxon>Pezizomycotina</taxon>
        <taxon>Dothideomycetes</taxon>
        <taxon>Dothideomycetidae</taxon>
        <taxon>Dothideales</taxon>
        <taxon>Saccotheciaceae</taxon>
        <taxon>Aureobasidium</taxon>
    </lineage>
</organism>
<name>A0A074WY22_9PEZI</name>
<feature type="transmembrane region" description="Helical" evidence="8">
    <location>
        <begin position="217"/>
        <end position="241"/>
    </location>
</feature>
<evidence type="ECO:0000256" key="7">
    <source>
        <dbReference type="SAM" id="MobiDB-lite"/>
    </source>
</evidence>
<dbReference type="STRING" id="1043004.A0A074WY22"/>
<evidence type="ECO:0000256" key="6">
    <source>
        <dbReference type="ARBA" id="ARBA00023136"/>
    </source>
</evidence>
<protein>
    <recommendedName>
        <fullName evidence="9">Cation/H+ exchanger transmembrane domain-containing protein</fullName>
    </recommendedName>
</protein>
<feature type="transmembrane region" description="Helical" evidence="8">
    <location>
        <begin position="288"/>
        <end position="319"/>
    </location>
</feature>
<keyword evidence="5" id="KW-0406">Ion transport</keyword>
<feature type="transmembrane region" description="Helical" evidence="8">
    <location>
        <begin position="367"/>
        <end position="388"/>
    </location>
</feature>
<feature type="domain" description="Cation/H+ exchanger transmembrane" evidence="9">
    <location>
        <begin position="60"/>
        <end position="447"/>
    </location>
</feature>
<dbReference type="AlphaFoldDB" id="A0A074WY22"/>
<feature type="transmembrane region" description="Helical" evidence="8">
    <location>
        <begin position="80"/>
        <end position="102"/>
    </location>
</feature>
<dbReference type="GO" id="GO:1902600">
    <property type="term" value="P:proton transmembrane transport"/>
    <property type="evidence" value="ECO:0007669"/>
    <property type="project" value="InterPro"/>
</dbReference>
<feature type="transmembrane region" description="Helical" evidence="8">
    <location>
        <begin position="433"/>
        <end position="453"/>
    </location>
</feature>
<feature type="transmembrane region" description="Helical" evidence="8">
    <location>
        <begin position="145"/>
        <end position="168"/>
    </location>
</feature>
<dbReference type="GO" id="GO:0015297">
    <property type="term" value="F:antiporter activity"/>
    <property type="evidence" value="ECO:0007669"/>
    <property type="project" value="InterPro"/>
</dbReference>
<accession>A0A074WY22</accession>
<evidence type="ECO:0000256" key="5">
    <source>
        <dbReference type="ARBA" id="ARBA00023065"/>
    </source>
</evidence>
<keyword evidence="6 8" id="KW-0472">Membrane</keyword>
<evidence type="ECO:0000256" key="4">
    <source>
        <dbReference type="ARBA" id="ARBA00022989"/>
    </source>
</evidence>
<sequence length="899" mass="96154">MAATVTAFVTDTVTKTVAMSATSAASTARAKAQGGILEGENPTHYSPKDPIIIFIIQAGVIILFCRLLHWPLSKIRQPRVIAEVIGGVLLGPSVMGRIPGFTATIFPAAAQPNLALVANIGLVLFLFIVGLEVDLRYLASNWKIALSVGLAGMALPFGLGCGIAYGLYNQFSDEDGTEPVAFGTFMLFVGVAMAITAFPVLCRILTELKLLSTSVGVIVLSAGAGNDVTGWVLLALCVALVNSGSGISALYVLLTALGYTLFLFFAVKPAFTWVLRRTRTFENGPSQGIIVLTLLIALASSFFTGVIGIHPIFGAFMAGLICPHEGGFAIKVTEKIEDLISALFLPLYFALSGLSTNLGLLDTAITWGYVVGVLAVAFVGKFVGASLAARANGVVWRESFTIGALMSCKGLVELIVLNIGLQAKILSQRTFTIFVVMALITTFITTPLTMALYPPWYQKKLEAWKKGLIDWDTGNPINPGDDASSIVAAKLETSKIKSLLVHLRLDNMPTLMTFVSLLAAPSKYGDATARQHPMLAGKSASVDESIKTPNRPLEVHGVRMIELTDRDSSVMSVSDVEEFHWKDPIINTFRNFGRLYNLSVSGEVAIALESSFAEIITHKAANENADLLVLPWSESGSMNEQQSYNGNPVTPRRLEDTSYVSFVAAALKASTCNTAVFVNRGFGGSAVARRPLPLSRQASKISLSNNERGPASSPIMDKSHHIYMPYFGGADGRVALRLVLQLAENPDVTATVVFFDKLDGGNNSLETEETHGSPVESTSLGSSTSREGKSHAVAQIEDSDETFFAMIQRSLPVELSSRVVMEHISSHSPLEEAISRAQVEVAQNPKNAGDLIVVGRWDLSNESGKACLGLVAQRFVDGGLRASILVMQARPSQGSSDSL</sequence>
<dbReference type="InterPro" id="IPR038770">
    <property type="entry name" value="Na+/solute_symporter_sf"/>
</dbReference>
<feature type="transmembrane region" description="Helical" evidence="8">
    <location>
        <begin position="180"/>
        <end position="205"/>
    </location>
</feature>
<dbReference type="InterPro" id="IPR050794">
    <property type="entry name" value="CPA2_transporter"/>
</dbReference>
<feature type="transmembrane region" description="Helical" evidence="8">
    <location>
        <begin position="339"/>
        <end position="360"/>
    </location>
</feature>
<dbReference type="RefSeq" id="XP_013428676.1">
    <property type="nucleotide sequence ID" value="XM_013573222.1"/>
</dbReference>
<evidence type="ECO:0000313" key="11">
    <source>
        <dbReference type="Proteomes" id="UP000027730"/>
    </source>
</evidence>
<evidence type="ECO:0000256" key="1">
    <source>
        <dbReference type="ARBA" id="ARBA00004141"/>
    </source>
</evidence>
<evidence type="ECO:0000256" key="2">
    <source>
        <dbReference type="ARBA" id="ARBA00022448"/>
    </source>
</evidence>
<keyword evidence="2" id="KW-0813">Transport</keyword>
<proteinExistence type="predicted"/>
<comment type="subcellular location">
    <subcellularLocation>
        <location evidence="1">Membrane</location>
        <topology evidence="1">Multi-pass membrane protein</topology>
    </subcellularLocation>
</comment>
<evidence type="ECO:0000256" key="3">
    <source>
        <dbReference type="ARBA" id="ARBA00022692"/>
    </source>
</evidence>
<dbReference type="Pfam" id="PF00999">
    <property type="entry name" value="Na_H_Exchanger"/>
    <property type="match status" value="1"/>
</dbReference>
<feature type="transmembrane region" description="Helical" evidence="8">
    <location>
        <begin position="400"/>
        <end position="421"/>
    </location>
</feature>
<feature type="transmembrane region" description="Helical" evidence="8">
    <location>
        <begin position="114"/>
        <end position="133"/>
    </location>
</feature>
<reference evidence="10 11" key="1">
    <citation type="journal article" date="2014" name="BMC Genomics">
        <title>Genome sequencing of four Aureobasidium pullulans varieties: biotechnological potential, stress tolerance, and description of new species.</title>
        <authorList>
            <person name="Gostin Ar C."/>
            <person name="Ohm R.A."/>
            <person name="Kogej T."/>
            <person name="Sonjak S."/>
            <person name="Turk M."/>
            <person name="Zajc J."/>
            <person name="Zalar P."/>
            <person name="Grube M."/>
            <person name="Sun H."/>
            <person name="Han J."/>
            <person name="Sharma A."/>
            <person name="Chiniquy J."/>
            <person name="Ngan C.Y."/>
            <person name="Lipzen A."/>
            <person name="Barry K."/>
            <person name="Grigoriev I.V."/>
            <person name="Gunde-Cimerman N."/>
        </authorList>
    </citation>
    <scope>NUCLEOTIDE SEQUENCE [LARGE SCALE GENOMIC DNA]</scope>
    <source>
        <strain evidence="10 11">CBS 147.97</strain>
    </source>
</reference>
<dbReference type="EMBL" id="KL584707">
    <property type="protein sequence ID" value="KEQ74632.1"/>
    <property type="molecule type" value="Genomic_DNA"/>
</dbReference>
<dbReference type="PANTHER" id="PTHR32468">
    <property type="entry name" value="CATION/H + ANTIPORTER"/>
    <property type="match status" value="1"/>
</dbReference>
<dbReference type="GeneID" id="25413459"/>
<dbReference type="GO" id="GO:0016020">
    <property type="term" value="C:membrane"/>
    <property type="evidence" value="ECO:0007669"/>
    <property type="project" value="UniProtKB-SubCell"/>
</dbReference>
<feature type="region of interest" description="Disordered" evidence="7">
    <location>
        <begin position="764"/>
        <end position="791"/>
    </location>
</feature>
<dbReference type="Gene3D" id="1.20.1530.20">
    <property type="match status" value="1"/>
</dbReference>
<keyword evidence="4 8" id="KW-1133">Transmembrane helix</keyword>
<feature type="transmembrane region" description="Helical" evidence="8">
    <location>
        <begin position="51"/>
        <end position="68"/>
    </location>
</feature>
<keyword evidence="3 8" id="KW-0812">Transmembrane</keyword>
<dbReference type="Proteomes" id="UP000027730">
    <property type="component" value="Unassembled WGS sequence"/>
</dbReference>
<evidence type="ECO:0000256" key="8">
    <source>
        <dbReference type="SAM" id="Phobius"/>
    </source>
</evidence>
<dbReference type="OrthoDB" id="2687058at2759"/>
<dbReference type="InterPro" id="IPR006153">
    <property type="entry name" value="Cation/H_exchanger_TM"/>
</dbReference>
<evidence type="ECO:0000259" key="9">
    <source>
        <dbReference type="Pfam" id="PF00999"/>
    </source>
</evidence>
<gene>
    <name evidence="10" type="ORF">M436DRAFT_63000</name>
</gene>
<feature type="transmembrane region" description="Helical" evidence="8">
    <location>
        <begin position="247"/>
        <end position="267"/>
    </location>
</feature>
<keyword evidence="11" id="KW-1185">Reference proteome</keyword>
<feature type="compositionally biased region" description="Polar residues" evidence="7">
    <location>
        <begin position="775"/>
        <end position="785"/>
    </location>
</feature>